<dbReference type="PANTHER" id="PTHR45527:SF1">
    <property type="entry name" value="FATTY ACID SYNTHASE"/>
    <property type="match status" value="1"/>
</dbReference>
<dbReference type="Pfam" id="PF00975">
    <property type="entry name" value="Thioesterase"/>
    <property type="match status" value="1"/>
</dbReference>
<dbReference type="SUPFAM" id="SSF56801">
    <property type="entry name" value="Acetyl-CoA synthetase-like"/>
    <property type="match status" value="1"/>
</dbReference>
<dbReference type="InterPro" id="IPR000873">
    <property type="entry name" value="AMP-dep_synth/lig_dom"/>
</dbReference>
<evidence type="ECO:0000259" key="3">
    <source>
        <dbReference type="PROSITE" id="PS50075"/>
    </source>
</evidence>
<dbReference type="InterPro" id="IPR029058">
    <property type="entry name" value="AB_hydrolase_fold"/>
</dbReference>
<name>A0ABU6HPF6_9RHOB</name>
<dbReference type="Gene3D" id="1.10.1200.10">
    <property type="entry name" value="ACP-like"/>
    <property type="match status" value="1"/>
</dbReference>
<dbReference type="InterPro" id="IPR001031">
    <property type="entry name" value="Thioesterase"/>
</dbReference>
<sequence>MKRFLESIRKHAATRPDHPAIVEDDTVVGYAQLDALSDRLALDMITAGLKPGDRIGCLKSNMITMFVTALAGLKTGVVYIVLDIRESEERKAHILGLADARLIVGDQDASRTFAKDQGLPYIHAPDLSPAQTAFVPRALPDTATCWIEPTSGSTSLPKLVASSRACLQHYVDAQVAHSGLQASDRIALFGELWCDTLFAGLAVGASAISYDLRGRGAAPLADWMADQHITATQTYVAAFRAMAQAVRTPLSKLRIVRLAGETVLPGDVAAFERIAAADACLINYYGATECGFLAQYTHRKGQPNPYRVLPIGKVIAGSKIEVVDDAFQPVPQGVTGRILYLAPHLPDGYFKNPEKTAETYLDGTDGMRVWNTGDLGYLDDDGLYHVVGRADDQVKIRGYSVRYSEIEQALVTHPDLEAVVVTSFLSPRGQRQLSAHIIVAAGKTFDPLALKGFLAERLPAYMVPTYFLAHDSFPRTDTGKVLRRGLPNPLDALEAGGGLDTTQLNACEKTVAHVWSRILGHDGYSAEEDFFDVGGDSLQAMEVVVELERQLKVRIGYESLIMHGASIRAIAARIQNAAQMQDRVLTLNAGQTTPLYVLPVENGEFSDWLYMMRAFGDDLTVKGVHVRDLSKRDCFNRRTTAELAEYAAQSILAENPNGPYFLAGFSMGTQLAFETACRLTALGKTVEGLVLLDPPVLKYEDFSKSWWIRKLASALLKQRDLGLTLNRFGHVFLKTPARELHFADETAFRTYRPKKCKIPNVLFLTARDLNPHRDVKLAYWQDLVGGAAEVREVPGTHNSIVRDPNAPATAKAIEHWFRTRLASPNMAKTAHYYAAQ</sequence>
<evidence type="ECO:0000313" key="5">
    <source>
        <dbReference type="Proteomes" id="UP001348149"/>
    </source>
</evidence>
<keyword evidence="1" id="KW-0596">Phosphopantetheine</keyword>
<dbReference type="PANTHER" id="PTHR45527">
    <property type="entry name" value="NONRIBOSOMAL PEPTIDE SYNTHETASE"/>
    <property type="match status" value="1"/>
</dbReference>
<dbReference type="PROSITE" id="PS50075">
    <property type="entry name" value="CARRIER"/>
    <property type="match status" value="1"/>
</dbReference>
<keyword evidence="2" id="KW-0597">Phosphoprotein</keyword>
<dbReference type="SMART" id="SM00824">
    <property type="entry name" value="PKS_TE"/>
    <property type="match status" value="1"/>
</dbReference>
<dbReference type="InterPro" id="IPR020806">
    <property type="entry name" value="PKS_PP-bd"/>
</dbReference>
<dbReference type="InterPro" id="IPR045851">
    <property type="entry name" value="AMP-bd_C_sf"/>
</dbReference>
<dbReference type="InterPro" id="IPR020802">
    <property type="entry name" value="TesA-like"/>
</dbReference>
<dbReference type="SMART" id="SM00823">
    <property type="entry name" value="PKS_PP"/>
    <property type="match status" value="1"/>
</dbReference>
<dbReference type="Proteomes" id="UP001348149">
    <property type="component" value="Unassembled WGS sequence"/>
</dbReference>
<dbReference type="Pfam" id="PF00550">
    <property type="entry name" value="PP-binding"/>
    <property type="match status" value="1"/>
</dbReference>
<evidence type="ECO:0000313" key="4">
    <source>
        <dbReference type="EMBL" id="MEC3863120.1"/>
    </source>
</evidence>
<evidence type="ECO:0000256" key="1">
    <source>
        <dbReference type="ARBA" id="ARBA00022450"/>
    </source>
</evidence>
<comment type="caution">
    <text evidence="4">The sequence shown here is derived from an EMBL/GenBank/DDBJ whole genome shotgun (WGS) entry which is preliminary data.</text>
</comment>
<feature type="domain" description="Carrier" evidence="3">
    <location>
        <begin position="502"/>
        <end position="578"/>
    </location>
</feature>
<keyword evidence="5" id="KW-1185">Reference proteome</keyword>
<dbReference type="InterPro" id="IPR009081">
    <property type="entry name" value="PP-bd_ACP"/>
</dbReference>
<proteinExistence type="predicted"/>
<organism evidence="4 5">
    <name type="scientific">Mesobacterium hydrothermale</name>
    <dbReference type="NCBI Taxonomy" id="3111907"/>
    <lineage>
        <taxon>Bacteria</taxon>
        <taxon>Pseudomonadati</taxon>
        <taxon>Pseudomonadota</taxon>
        <taxon>Alphaproteobacteria</taxon>
        <taxon>Rhodobacterales</taxon>
        <taxon>Roseobacteraceae</taxon>
        <taxon>Mesobacterium</taxon>
    </lineage>
</organism>
<reference evidence="4 5" key="1">
    <citation type="submission" date="2024-01" db="EMBL/GenBank/DDBJ databases">
        <title>Mesobacterium rodlantinim sp. nov., isolated from shallow sea hydrothermal systems off Kueishantao Island.</title>
        <authorList>
            <person name="Su Z."/>
            <person name="Tang K."/>
        </authorList>
    </citation>
    <scope>NUCLEOTIDE SEQUENCE [LARGE SCALE GENOMIC DNA]</scope>
    <source>
        <strain evidence="4 5">TK19101</strain>
    </source>
</reference>
<dbReference type="Pfam" id="PF13193">
    <property type="entry name" value="AMP-binding_C"/>
    <property type="match status" value="1"/>
</dbReference>
<dbReference type="InterPro" id="IPR006162">
    <property type="entry name" value="Ppantetheine_attach_site"/>
</dbReference>
<dbReference type="InterPro" id="IPR042099">
    <property type="entry name" value="ANL_N_sf"/>
</dbReference>
<dbReference type="Gene3D" id="3.40.50.1820">
    <property type="entry name" value="alpha/beta hydrolase"/>
    <property type="match status" value="1"/>
</dbReference>
<dbReference type="SUPFAM" id="SSF47336">
    <property type="entry name" value="ACP-like"/>
    <property type="match status" value="1"/>
</dbReference>
<protein>
    <submittedName>
        <fullName evidence="4">AMP-binding protein</fullName>
    </submittedName>
</protein>
<dbReference type="Gene3D" id="3.40.50.12780">
    <property type="entry name" value="N-terminal domain of ligase-like"/>
    <property type="match status" value="1"/>
</dbReference>
<dbReference type="Pfam" id="PF00501">
    <property type="entry name" value="AMP-binding"/>
    <property type="match status" value="1"/>
</dbReference>
<evidence type="ECO:0000256" key="2">
    <source>
        <dbReference type="ARBA" id="ARBA00022553"/>
    </source>
</evidence>
<dbReference type="InterPro" id="IPR025110">
    <property type="entry name" value="AMP-bd_C"/>
</dbReference>
<gene>
    <name evidence="4" type="ORF">VK792_17645</name>
</gene>
<dbReference type="EMBL" id="JAYLLH010000038">
    <property type="protein sequence ID" value="MEC3863120.1"/>
    <property type="molecule type" value="Genomic_DNA"/>
</dbReference>
<dbReference type="PROSITE" id="PS00012">
    <property type="entry name" value="PHOSPHOPANTETHEINE"/>
    <property type="match status" value="1"/>
</dbReference>
<accession>A0ABU6HPF6</accession>
<dbReference type="Gene3D" id="3.30.300.30">
    <property type="match status" value="1"/>
</dbReference>
<dbReference type="SUPFAM" id="SSF53474">
    <property type="entry name" value="alpha/beta-Hydrolases"/>
    <property type="match status" value="1"/>
</dbReference>
<dbReference type="RefSeq" id="WP_326299189.1">
    <property type="nucleotide sequence ID" value="NZ_JAYLLH010000038.1"/>
</dbReference>
<dbReference type="InterPro" id="IPR036736">
    <property type="entry name" value="ACP-like_sf"/>
</dbReference>